<evidence type="ECO:0000313" key="3">
    <source>
        <dbReference type="Proteomes" id="UP000636793"/>
    </source>
</evidence>
<proteinExistence type="predicted"/>
<feature type="chain" id="PRO_5037318144" evidence="1">
    <location>
        <begin position="28"/>
        <end position="319"/>
    </location>
</feature>
<reference evidence="2" key="1">
    <citation type="journal article" date="2014" name="Int. J. Syst. Evol. Microbiol.">
        <title>Complete genome sequence of Corynebacterium casei LMG S-19264T (=DSM 44701T), isolated from a smear-ripened cheese.</title>
        <authorList>
            <consortium name="US DOE Joint Genome Institute (JGI-PGF)"/>
            <person name="Walter F."/>
            <person name="Albersmeier A."/>
            <person name="Kalinowski J."/>
            <person name="Ruckert C."/>
        </authorList>
    </citation>
    <scope>NUCLEOTIDE SEQUENCE</scope>
    <source>
        <strain evidence="2">CGMCC 1.15085</strain>
    </source>
</reference>
<keyword evidence="3" id="KW-1185">Reference proteome</keyword>
<feature type="signal peptide" evidence="1">
    <location>
        <begin position="1"/>
        <end position="27"/>
    </location>
</feature>
<dbReference type="Proteomes" id="UP000636793">
    <property type="component" value="Unassembled WGS sequence"/>
</dbReference>
<dbReference type="GO" id="GO:0016042">
    <property type="term" value="P:lipid catabolic process"/>
    <property type="evidence" value="ECO:0007669"/>
    <property type="project" value="InterPro"/>
</dbReference>
<organism evidence="2 3">
    <name type="scientific">Flexivirga endophytica</name>
    <dbReference type="NCBI Taxonomy" id="1849103"/>
    <lineage>
        <taxon>Bacteria</taxon>
        <taxon>Bacillati</taxon>
        <taxon>Actinomycetota</taxon>
        <taxon>Actinomycetes</taxon>
        <taxon>Micrococcales</taxon>
        <taxon>Dermacoccaceae</taxon>
        <taxon>Flexivirga</taxon>
    </lineage>
</organism>
<dbReference type="PANTHER" id="PTHR32015:SF1">
    <property type="entry name" value="LIPASE"/>
    <property type="match status" value="1"/>
</dbReference>
<sequence>MPLLRRITLSTAALTCAGLALSGTASAATPDPVGPQQSSFYPALAYGAFHPTALPSGMNDWTCKPSAAHPNPVVLVEGTWANRYNSFAALAPALKKQGYCVYGENLGASGAIISKFPGVYLTGPVKDSAQQLGQEVDKVLAATGAKKVDLVGWSQGGIVARGYLKFYGGANAANPAANKVDNVITYGATNHGTTLSGLATLAKVFGLNPIVPSTLGQAAVDQEIGSAYLTELNAGGDTMPGIDYTIIGSKYDEVSTPYTRTFLSAGPGATVHNITLQDGCGIDFSDHLQLAYSPRIIGLTERALGSNVSVPCTFRTALG</sequence>
<dbReference type="AlphaFoldDB" id="A0A916WST9"/>
<protein>
    <submittedName>
        <fullName evidence="2">Lipase</fullName>
    </submittedName>
</protein>
<reference evidence="2" key="2">
    <citation type="submission" date="2020-09" db="EMBL/GenBank/DDBJ databases">
        <authorList>
            <person name="Sun Q."/>
            <person name="Zhou Y."/>
        </authorList>
    </citation>
    <scope>NUCLEOTIDE SEQUENCE</scope>
    <source>
        <strain evidence="2">CGMCC 1.15085</strain>
    </source>
</reference>
<dbReference type="Pfam" id="PF01674">
    <property type="entry name" value="Lipase_2"/>
    <property type="match status" value="1"/>
</dbReference>
<dbReference type="PANTHER" id="PTHR32015">
    <property type="entry name" value="FASTING INDUCED LIPASE"/>
    <property type="match status" value="1"/>
</dbReference>
<accession>A0A916WST9</accession>
<dbReference type="RefSeq" id="WP_188836853.1">
    <property type="nucleotide sequence ID" value="NZ_BMHI01000003.1"/>
</dbReference>
<evidence type="ECO:0000313" key="2">
    <source>
        <dbReference type="EMBL" id="GGB29496.1"/>
    </source>
</evidence>
<dbReference type="SUPFAM" id="SSF53474">
    <property type="entry name" value="alpha/beta-Hydrolases"/>
    <property type="match status" value="1"/>
</dbReference>
<gene>
    <name evidence="2" type="primary">aes</name>
    <name evidence="2" type="ORF">GCM10011492_19850</name>
</gene>
<dbReference type="GO" id="GO:0016298">
    <property type="term" value="F:lipase activity"/>
    <property type="evidence" value="ECO:0007669"/>
    <property type="project" value="TreeGrafter"/>
</dbReference>
<dbReference type="InterPro" id="IPR029058">
    <property type="entry name" value="AB_hydrolase_fold"/>
</dbReference>
<dbReference type="Gene3D" id="3.40.50.1820">
    <property type="entry name" value="alpha/beta hydrolase"/>
    <property type="match status" value="1"/>
</dbReference>
<keyword evidence="1" id="KW-0732">Signal</keyword>
<evidence type="ECO:0000256" key="1">
    <source>
        <dbReference type="SAM" id="SignalP"/>
    </source>
</evidence>
<dbReference type="EMBL" id="BMHI01000003">
    <property type="protein sequence ID" value="GGB29496.1"/>
    <property type="molecule type" value="Genomic_DNA"/>
</dbReference>
<name>A0A916WST9_9MICO</name>
<dbReference type="InterPro" id="IPR002918">
    <property type="entry name" value="Lipase_EstA/Esterase_EstB"/>
</dbReference>
<comment type="caution">
    <text evidence="2">The sequence shown here is derived from an EMBL/GenBank/DDBJ whole genome shotgun (WGS) entry which is preliminary data.</text>
</comment>